<sequence length="215" mass="24076">MPQRQRSERSPTPPASAPPAIVLKANEFHVDSKTPCRLVFVIPLELPPLLDSSIPPPPYHPPNSVGRWALRDRTLTALRPVVIGALYALLGPDAAVSEMVPRANLDWLQRDEYVSRLVTDRSKFDPESGDWTDQYGDVGTGAKAYIDYGERHGISVIEAYQIRVNQGIKDNKTNPLVVEVKAMPVLHDGKVAFVARQYGAAEQERLNHDIWLHEW</sequence>
<dbReference type="AlphaFoldDB" id="A0AAD4ES96"/>
<protein>
    <submittedName>
        <fullName evidence="1">Uncharacterized protein</fullName>
    </submittedName>
</protein>
<organism evidence="1 2">
    <name type="scientific">Staphylotrichum longicolle</name>
    <dbReference type="NCBI Taxonomy" id="669026"/>
    <lineage>
        <taxon>Eukaryota</taxon>
        <taxon>Fungi</taxon>
        <taxon>Dikarya</taxon>
        <taxon>Ascomycota</taxon>
        <taxon>Pezizomycotina</taxon>
        <taxon>Sordariomycetes</taxon>
        <taxon>Sordariomycetidae</taxon>
        <taxon>Sordariales</taxon>
        <taxon>Chaetomiaceae</taxon>
        <taxon>Staphylotrichum</taxon>
    </lineage>
</organism>
<proteinExistence type="predicted"/>
<name>A0AAD4ES96_9PEZI</name>
<reference evidence="1" key="1">
    <citation type="submission" date="2023-02" db="EMBL/GenBank/DDBJ databases">
        <authorList>
            <person name="Palmer J.M."/>
        </authorList>
    </citation>
    <scope>NUCLEOTIDE SEQUENCE</scope>
    <source>
        <strain evidence="1">FW57</strain>
    </source>
</reference>
<dbReference type="EMBL" id="JAHCVI010000004">
    <property type="protein sequence ID" value="KAG7286604.1"/>
    <property type="molecule type" value="Genomic_DNA"/>
</dbReference>
<keyword evidence="2" id="KW-1185">Reference proteome</keyword>
<dbReference type="Proteomes" id="UP001197093">
    <property type="component" value="Unassembled WGS sequence"/>
</dbReference>
<comment type="caution">
    <text evidence="1">The sequence shown here is derived from an EMBL/GenBank/DDBJ whole genome shotgun (WGS) entry which is preliminary data.</text>
</comment>
<accession>A0AAD4ES96</accession>
<evidence type="ECO:0000313" key="2">
    <source>
        <dbReference type="Proteomes" id="UP001197093"/>
    </source>
</evidence>
<gene>
    <name evidence="1" type="ORF">NEMBOFW57_008915</name>
</gene>
<evidence type="ECO:0000313" key="1">
    <source>
        <dbReference type="EMBL" id="KAG7286604.1"/>
    </source>
</evidence>